<dbReference type="AlphaFoldDB" id="C4JNT8"/>
<dbReference type="Gene3D" id="3.40.50.300">
    <property type="entry name" value="P-loop containing nucleotide triphosphate hydrolases"/>
    <property type="match status" value="1"/>
</dbReference>
<dbReference type="RefSeq" id="XP_002544891.1">
    <property type="nucleotide sequence ID" value="XM_002544845.1"/>
</dbReference>
<dbReference type="InParanoid" id="C4JNT8"/>
<evidence type="ECO:0000313" key="2">
    <source>
        <dbReference type="Proteomes" id="UP000002058"/>
    </source>
</evidence>
<protein>
    <recommendedName>
        <fullName evidence="3">Zona occludens toxin N-terminal domain-containing protein</fullName>
    </recommendedName>
</protein>
<dbReference type="KEGG" id="ure:UREG_04408"/>
<dbReference type="InterPro" id="IPR027417">
    <property type="entry name" value="P-loop_NTPase"/>
</dbReference>
<evidence type="ECO:0000313" key="1">
    <source>
        <dbReference type="EMBL" id="EEP79562.1"/>
    </source>
</evidence>
<dbReference type="HOGENOM" id="CLU_015256_5_1_1"/>
<proteinExistence type="predicted"/>
<dbReference type="EMBL" id="CH476616">
    <property type="protein sequence ID" value="EEP79562.1"/>
    <property type="molecule type" value="Genomic_DNA"/>
</dbReference>
<accession>C4JNT8</accession>
<evidence type="ECO:0008006" key="3">
    <source>
        <dbReference type="Google" id="ProtNLM"/>
    </source>
</evidence>
<dbReference type="GeneID" id="8441006"/>
<sequence>MPTINGSLAATQRAVSPEEEIFDCETLRFHLSLLKSPSLTLDTEEASLAPIIKSCVLANSQVASQIPQFGLLAGESNALDSLELGQDPKFADLSDDPRILFNVTPPSSTFVCGSQGSGKSHTLSCLLENCLIPSRVGRLPNPLTGLVFHYDTFISDTSGSPCEAAFLSSHPGVKVKVLCSPTNVHTIRGTYSRFNVQVEALQIDQKDLNTKRMMDLMAVGQEGGRVPLYIHTIKRILRDMRILQQESGAGFDYYGFKRLVAGSGLTPTQLEPLNQRLGLLESFMPHAQTRKAKKSKKKGGSSWELMPSCLTIVDLSCPCISPETACSLFNICLAIFLEQDTNVGRVVALDEAHKYMNASIESQMFTDTLLSAIRLQRHLGARIFICTQEPTISTALLNLCTVTIVHRFTSPEWLHALNKHLAVDSQTPSRNDATIDESTSLFNRIVRLRVGEALLFAPSAILGTTTQENGKVAFDLLGIGFLPVKIRDRLTLDGGKSVLAV</sequence>
<keyword evidence="2" id="KW-1185">Reference proteome</keyword>
<name>C4JNT8_UNCRE</name>
<organism evidence="1 2">
    <name type="scientific">Uncinocarpus reesii (strain UAMH 1704)</name>
    <dbReference type="NCBI Taxonomy" id="336963"/>
    <lineage>
        <taxon>Eukaryota</taxon>
        <taxon>Fungi</taxon>
        <taxon>Dikarya</taxon>
        <taxon>Ascomycota</taxon>
        <taxon>Pezizomycotina</taxon>
        <taxon>Eurotiomycetes</taxon>
        <taxon>Eurotiomycetidae</taxon>
        <taxon>Onygenales</taxon>
        <taxon>Onygenaceae</taxon>
        <taxon>Uncinocarpus</taxon>
    </lineage>
</organism>
<dbReference type="OrthoDB" id="2316594at2759"/>
<reference evidence="2" key="1">
    <citation type="journal article" date="2009" name="Genome Res.">
        <title>Comparative genomic analyses of the human fungal pathogens Coccidioides and their relatives.</title>
        <authorList>
            <person name="Sharpton T.J."/>
            <person name="Stajich J.E."/>
            <person name="Rounsley S.D."/>
            <person name="Gardner M.J."/>
            <person name="Wortman J.R."/>
            <person name="Jordar V.S."/>
            <person name="Maiti R."/>
            <person name="Kodira C.D."/>
            <person name="Neafsey D.E."/>
            <person name="Zeng Q."/>
            <person name="Hung C.-Y."/>
            <person name="McMahan C."/>
            <person name="Muszewska A."/>
            <person name="Grynberg M."/>
            <person name="Mandel M.A."/>
            <person name="Kellner E.M."/>
            <person name="Barker B.M."/>
            <person name="Galgiani J.N."/>
            <person name="Orbach M.J."/>
            <person name="Kirkland T.N."/>
            <person name="Cole G.T."/>
            <person name="Henn M.R."/>
            <person name="Birren B.W."/>
            <person name="Taylor J.W."/>
        </authorList>
    </citation>
    <scope>NUCLEOTIDE SEQUENCE [LARGE SCALE GENOMIC DNA]</scope>
    <source>
        <strain evidence="2">UAMH 1704</strain>
    </source>
</reference>
<dbReference type="OMA" id="LNTKRMM"/>
<gene>
    <name evidence="1" type="ORF">UREG_04408</name>
</gene>
<dbReference type="eggNOG" id="ENOG502QQSW">
    <property type="taxonomic scope" value="Eukaryota"/>
</dbReference>
<dbReference type="Proteomes" id="UP000002058">
    <property type="component" value="Unassembled WGS sequence"/>
</dbReference>
<dbReference type="SUPFAM" id="SSF52540">
    <property type="entry name" value="P-loop containing nucleoside triphosphate hydrolases"/>
    <property type="match status" value="1"/>
</dbReference>
<dbReference type="VEuPathDB" id="FungiDB:UREG_04408"/>